<dbReference type="InterPro" id="IPR036872">
    <property type="entry name" value="CH_dom_sf"/>
</dbReference>
<dbReference type="InterPro" id="IPR052403">
    <property type="entry name" value="LINC-complex_assoc"/>
</dbReference>
<dbReference type="EMBL" id="CACVKT020008665">
    <property type="protein sequence ID" value="CAC5416632.1"/>
    <property type="molecule type" value="Genomic_DNA"/>
</dbReference>
<keyword evidence="4 6" id="KW-1133">Transmembrane helix</keyword>
<dbReference type="SUPFAM" id="SSF46966">
    <property type="entry name" value="Spectrin repeat"/>
    <property type="match status" value="1"/>
</dbReference>
<dbReference type="SMART" id="SM00033">
    <property type="entry name" value="CH"/>
    <property type="match status" value="1"/>
</dbReference>
<evidence type="ECO:0000256" key="3">
    <source>
        <dbReference type="ARBA" id="ARBA00022737"/>
    </source>
</evidence>
<dbReference type="GO" id="GO:0005640">
    <property type="term" value="C:nuclear outer membrane"/>
    <property type="evidence" value="ECO:0007669"/>
    <property type="project" value="TreeGrafter"/>
</dbReference>
<keyword evidence="9" id="KW-1185">Reference proteome</keyword>
<evidence type="ECO:0000256" key="4">
    <source>
        <dbReference type="ARBA" id="ARBA00022989"/>
    </source>
</evidence>
<proteinExistence type="predicted"/>
<evidence type="ECO:0000313" key="9">
    <source>
        <dbReference type="Proteomes" id="UP000507470"/>
    </source>
</evidence>
<evidence type="ECO:0000256" key="1">
    <source>
        <dbReference type="ARBA" id="ARBA00004370"/>
    </source>
</evidence>
<keyword evidence="2 6" id="KW-0812">Transmembrane</keyword>
<reference evidence="8 9" key="1">
    <citation type="submission" date="2020-06" db="EMBL/GenBank/DDBJ databases">
        <authorList>
            <person name="Li R."/>
            <person name="Bekaert M."/>
        </authorList>
    </citation>
    <scope>NUCLEOTIDE SEQUENCE [LARGE SCALE GENOMIC DNA]</scope>
    <source>
        <strain evidence="9">wild</strain>
    </source>
</reference>
<organism evidence="8 9">
    <name type="scientific">Mytilus coruscus</name>
    <name type="common">Sea mussel</name>
    <dbReference type="NCBI Taxonomy" id="42192"/>
    <lineage>
        <taxon>Eukaryota</taxon>
        <taxon>Metazoa</taxon>
        <taxon>Spiralia</taxon>
        <taxon>Lophotrochozoa</taxon>
        <taxon>Mollusca</taxon>
        <taxon>Bivalvia</taxon>
        <taxon>Autobranchia</taxon>
        <taxon>Pteriomorphia</taxon>
        <taxon>Mytilida</taxon>
        <taxon>Mytiloidea</taxon>
        <taxon>Mytilidae</taxon>
        <taxon>Mytilinae</taxon>
        <taxon>Mytilus</taxon>
    </lineage>
</organism>
<name>A0A6J8EAL5_MYTCO</name>
<dbReference type="SUPFAM" id="SSF47576">
    <property type="entry name" value="Calponin-homology domain, CH-domain"/>
    <property type="match status" value="1"/>
</dbReference>
<dbReference type="Gene3D" id="1.10.418.10">
    <property type="entry name" value="Calponin-like domain"/>
    <property type="match status" value="1"/>
</dbReference>
<dbReference type="PROSITE" id="PS50021">
    <property type="entry name" value="CH"/>
    <property type="match status" value="1"/>
</dbReference>
<evidence type="ECO:0000256" key="6">
    <source>
        <dbReference type="SAM" id="Phobius"/>
    </source>
</evidence>
<dbReference type="PANTHER" id="PTHR47535">
    <property type="entry name" value="MUSCLE-SPECIFIC PROTEIN 300 KDA, ISOFORM G"/>
    <property type="match status" value="1"/>
</dbReference>
<evidence type="ECO:0000259" key="7">
    <source>
        <dbReference type="PROSITE" id="PS50021"/>
    </source>
</evidence>
<dbReference type="InterPro" id="IPR057057">
    <property type="entry name" value="Spectrin_SYNE1"/>
</dbReference>
<comment type="subcellular location">
    <subcellularLocation>
        <location evidence="1">Membrane</location>
    </subcellularLocation>
</comment>
<dbReference type="AlphaFoldDB" id="A0A6J8EAL5"/>
<dbReference type="Gene3D" id="1.20.58.60">
    <property type="match status" value="1"/>
</dbReference>
<gene>
    <name evidence="8" type="ORF">MCOR_49228</name>
</gene>
<evidence type="ECO:0000313" key="8">
    <source>
        <dbReference type="EMBL" id="CAC5416632.1"/>
    </source>
</evidence>
<dbReference type="PANTHER" id="PTHR47535:SF1">
    <property type="entry name" value="NESPRIN-1"/>
    <property type="match status" value="1"/>
</dbReference>
<dbReference type="Proteomes" id="UP000507470">
    <property type="component" value="Unassembled WGS sequence"/>
</dbReference>
<evidence type="ECO:0000256" key="5">
    <source>
        <dbReference type="ARBA" id="ARBA00023136"/>
    </source>
</evidence>
<dbReference type="Pfam" id="PF25034">
    <property type="entry name" value="Spectrin_SYNE1"/>
    <property type="match status" value="1"/>
</dbReference>
<protein>
    <submittedName>
        <fullName evidence="8">SYNE1</fullName>
    </submittedName>
</protein>
<dbReference type="GO" id="GO:0051015">
    <property type="term" value="F:actin filament binding"/>
    <property type="evidence" value="ECO:0007669"/>
    <property type="project" value="TreeGrafter"/>
</dbReference>
<dbReference type="InterPro" id="IPR001715">
    <property type="entry name" value="CH_dom"/>
</dbReference>
<dbReference type="GO" id="GO:0007097">
    <property type="term" value="P:nuclear migration"/>
    <property type="evidence" value="ECO:0007669"/>
    <property type="project" value="TreeGrafter"/>
</dbReference>
<dbReference type="Pfam" id="PF00307">
    <property type="entry name" value="CH"/>
    <property type="match status" value="1"/>
</dbReference>
<sequence>MINSIFLFQLTARLAFLALGLYIKFQKHTYISLLGSSTFPLATYLLLGTGAFIILSGIICCTGTCIENRCFMVMIEDTFAQNYETGEQAPLSAIDMFRKNAKKALLAWTANAITKKYGIEVNNFGKSWRDGLAFNAMVHTINPDLVDFDQGWKQDARTNLEQAFSDAESQLCIARQLDPEDVDVEKPDEKSLSKRKNPAKQEISDYNDLLTWIKEETDEVLQIVDQPVTDSQAEYKDFIAFKTEFDRQQKIFQRLEEKVVSKKAVKITPKMWQELEPKWRDIARRTRMWLWKLDASLPGCPGKFGDWLNQAEEMLEIEPENQLAGFSAATEEKVKIWLSKLGTQEDVEEMVLDYKDFVQTNNLFANYDKMLRETKKRGDAFRKHVSKEEAAQITQFADEKTQKWKTMSAEIKSLQSMFDEGLEQWKRYNGCYNMVIAWFTEGEQVMHGGTKEQIEEYFTEIPHRFTELVEGYQHYKKVEVIGKGRQEYQLGVDRISEWLQNAEEFLATEPYNKRISRVRNTRTYKINIRISSGQLLEDNLEELLKDSPETDADEERRKLWDLIGQFVSIQPGMESVTDKSAVFSKAYHFRDELHKRSDWLDEAQRLVNEDPFIDGLEDA</sequence>
<keyword evidence="5 6" id="KW-0472">Membrane</keyword>
<feature type="domain" description="Calponin-homology (CH)" evidence="7">
    <location>
        <begin position="99"/>
        <end position="204"/>
    </location>
</feature>
<dbReference type="GO" id="GO:0034993">
    <property type="term" value="C:meiotic nuclear membrane microtubule tethering complex"/>
    <property type="evidence" value="ECO:0007669"/>
    <property type="project" value="TreeGrafter"/>
</dbReference>
<keyword evidence="3" id="KW-0677">Repeat</keyword>
<evidence type="ECO:0000256" key="2">
    <source>
        <dbReference type="ARBA" id="ARBA00022692"/>
    </source>
</evidence>
<accession>A0A6J8EAL5</accession>
<dbReference type="GO" id="GO:0005737">
    <property type="term" value="C:cytoplasm"/>
    <property type="evidence" value="ECO:0007669"/>
    <property type="project" value="TreeGrafter"/>
</dbReference>
<feature type="transmembrane region" description="Helical" evidence="6">
    <location>
        <begin position="6"/>
        <end position="25"/>
    </location>
</feature>
<feature type="transmembrane region" description="Helical" evidence="6">
    <location>
        <begin position="37"/>
        <end position="59"/>
    </location>
</feature>
<dbReference type="OrthoDB" id="18853at2759"/>